<dbReference type="AlphaFoldDB" id="A0A2N3YH02"/>
<accession>A0A2N3YH02</accession>
<evidence type="ECO:0000313" key="2">
    <source>
        <dbReference type="EMBL" id="PKW26147.1"/>
    </source>
</evidence>
<dbReference type="EMBL" id="PJNE01000001">
    <property type="protein sequence ID" value="PKW26147.1"/>
    <property type="molecule type" value="Genomic_DNA"/>
</dbReference>
<protein>
    <submittedName>
        <fullName evidence="2">Uncharacterized protein</fullName>
    </submittedName>
</protein>
<evidence type="ECO:0000313" key="3">
    <source>
        <dbReference type="Proteomes" id="UP000233781"/>
    </source>
</evidence>
<evidence type="ECO:0000256" key="1">
    <source>
        <dbReference type="SAM" id="MobiDB-lite"/>
    </source>
</evidence>
<gene>
    <name evidence="2" type="ORF">ATL31_0953</name>
</gene>
<name>A0A2N3YH02_9MICO</name>
<feature type="region of interest" description="Disordered" evidence="1">
    <location>
        <begin position="1"/>
        <end position="21"/>
    </location>
</feature>
<comment type="caution">
    <text evidence="2">The sequence shown here is derived from an EMBL/GenBank/DDBJ whole genome shotgun (WGS) entry which is preliminary data.</text>
</comment>
<reference evidence="2 3" key="1">
    <citation type="submission" date="2017-12" db="EMBL/GenBank/DDBJ databases">
        <title>Sequencing the genomes of 1000 Actinobacteria strains.</title>
        <authorList>
            <person name="Klenk H.-P."/>
        </authorList>
    </citation>
    <scope>NUCLEOTIDE SEQUENCE [LARGE SCALE GENOMIC DNA]</scope>
    <source>
        <strain evidence="2 3">DSM 12806</strain>
    </source>
</reference>
<dbReference type="Proteomes" id="UP000233781">
    <property type="component" value="Unassembled WGS sequence"/>
</dbReference>
<sequence length="77" mass="7677">MTGGRAACDAASTAGSVPGARPLVPGATLTHALSVVPLPGTDRAVLWATFSSPVSARGAPYRSIGWSEGGRTVTQTP</sequence>
<organism evidence="2 3">
    <name type="scientific">Phycicoccus duodecadis</name>
    <dbReference type="NCBI Taxonomy" id="173053"/>
    <lineage>
        <taxon>Bacteria</taxon>
        <taxon>Bacillati</taxon>
        <taxon>Actinomycetota</taxon>
        <taxon>Actinomycetes</taxon>
        <taxon>Micrococcales</taxon>
        <taxon>Intrasporangiaceae</taxon>
        <taxon>Phycicoccus</taxon>
    </lineage>
</organism>
<keyword evidence="3" id="KW-1185">Reference proteome</keyword>
<proteinExistence type="predicted"/>